<gene>
    <name evidence="3" type="ORF">AB852_15990</name>
</gene>
<dbReference type="Pfam" id="PF16387">
    <property type="entry name" value="DUF4996"/>
    <property type="match status" value="1"/>
</dbReference>
<dbReference type="RefSeq" id="WP_073788708.1">
    <property type="nucleotide sequence ID" value="NZ_LFBV01000003.1"/>
</dbReference>
<name>A0A1Q4V8G6_9ACTN</name>
<dbReference type="GO" id="GO:0006629">
    <property type="term" value="P:lipid metabolic process"/>
    <property type="evidence" value="ECO:0007669"/>
    <property type="project" value="InterPro"/>
</dbReference>
<dbReference type="CDD" id="cd08566">
    <property type="entry name" value="GDPD_AtGDE_like"/>
    <property type="match status" value="1"/>
</dbReference>
<accession>A0A1Q4V8G6</accession>
<dbReference type="PANTHER" id="PTHR46211">
    <property type="entry name" value="GLYCEROPHOSPHORYL DIESTER PHOSPHODIESTERASE"/>
    <property type="match status" value="1"/>
</dbReference>
<dbReference type="InterPro" id="IPR032160">
    <property type="entry name" value="DUF4996"/>
</dbReference>
<dbReference type="SUPFAM" id="SSF51695">
    <property type="entry name" value="PLC-like phosphodiesterases"/>
    <property type="match status" value="1"/>
</dbReference>
<dbReference type="PANTHER" id="PTHR46211:SF14">
    <property type="entry name" value="GLYCEROPHOSPHODIESTER PHOSPHODIESTERASE"/>
    <property type="match status" value="1"/>
</dbReference>
<dbReference type="Pfam" id="PF03009">
    <property type="entry name" value="GDPD"/>
    <property type="match status" value="1"/>
</dbReference>
<evidence type="ECO:0000313" key="4">
    <source>
        <dbReference type="Proteomes" id="UP000186455"/>
    </source>
</evidence>
<evidence type="ECO:0000256" key="1">
    <source>
        <dbReference type="SAM" id="MobiDB-lite"/>
    </source>
</evidence>
<dbReference type="STRING" id="1048205.AB852_15990"/>
<dbReference type="InterPro" id="IPR030395">
    <property type="entry name" value="GP_PDE_dom"/>
</dbReference>
<dbReference type="AlphaFoldDB" id="A0A1Q4V8G6"/>
<protein>
    <recommendedName>
        <fullName evidence="2">GP-PDE domain-containing protein</fullName>
    </recommendedName>
</protein>
<feature type="compositionally biased region" description="Basic residues" evidence="1">
    <location>
        <begin position="279"/>
        <end position="289"/>
    </location>
</feature>
<dbReference type="InterPro" id="IPR017946">
    <property type="entry name" value="PLC-like_Pdiesterase_TIM-brl"/>
</dbReference>
<dbReference type="GO" id="GO:0008081">
    <property type="term" value="F:phosphoric diester hydrolase activity"/>
    <property type="evidence" value="ECO:0007669"/>
    <property type="project" value="InterPro"/>
</dbReference>
<dbReference type="Gene3D" id="3.20.20.190">
    <property type="entry name" value="Phosphatidylinositol (PI) phosphodiesterase"/>
    <property type="match status" value="1"/>
</dbReference>
<evidence type="ECO:0000259" key="2">
    <source>
        <dbReference type="PROSITE" id="PS51704"/>
    </source>
</evidence>
<sequence>MLGQAQYQDVNALLNAHLTRRTPLIAAHRGTGLGNIQENTAEAVEAAFRQGADMVEFDVVRSADGEFFLFHDGYERHAFDRDIDLRTLPAGEIRELRYRWTRHDAGVTGLGTLLEHFRGDALFNVDRSWWYWDDLLPFLDRYDMAGQLVLKSPVEEVWLEKLRRHPVKYPFLPMVRSRADIHAVLGDPGVNLVGVELLPASADDELAGPALVAELRAAKLACLLNAINLPNGVPLFAGLDDHTSVLGDPADGWGRLMEHGADIVQTDWPDLLARYRRQVHGTAPRRHGHRGDAPRTPRRTG</sequence>
<organism evidence="3 4">
    <name type="scientific">Streptomyces uncialis</name>
    <dbReference type="NCBI Taxonomy" id="1048205"/>
    <lineage>
        <taxon>Bacteria</taxon>
        <taxon>Bacillati</taxon>
        <taxon>Actinomycetota</taxon>
        <taxon>Actinomycetes</taxon>
        <taxon>Kitasatosporales</taxon>
        <taxon>Streptomycetaceae</taxon>
        <taxon>Streptomyces</taxon>
    </lineage>
</organism>
<comment type="caution">
    <text evidence="3">The sequence shown here is derived from an EMBL/GenBank/DDBJ whole genome shotgun (WGS) entry which is preliminary data.</text>
</comment>
<dbReference type="Proteomes" id="UP000186455">
    <property type="component" value="Unassembled WGS sequence"/>
</dbReference>
<dbReference type="EMBL" id="LFBV01000003">
    <property type="protein sequence ID" value="OKH94126.1"/>
    <property type="molecule type" value="Genomic_DNA"/>
</dbReference>
<feature type="region of interest" description="Disordered" evidence="1">
    <location>
        <begin position="279"/>
        <end position="301"/>
    </location>
</feature>
<proteinExistence type="predicted"/>
<keyword evidence="4" id="KW-1185">Reference proteome</keyword>
<reference evidence="3 4" key="1">
    <citation type="submission" date="2015-06" db="EMBL/GenBank/DDBJ databases">
        <title>Cloning and characterization of the uncialamcin biosynthetic gene cluster.</title>
        <authorList>
            <person name="Yan X."/>
            <person name="Huang T."/>
            <person name="Ge H."/>
            <person name="Shen B."/>
        </authorList>
    </citation>
    <scope>NUCLEOTIDE SEQUENCE [LARGE SCALE GENOMIC DNA]</scope>
    <source>
        <strain evidence="3 4">DCA2648</strain>
    </source>
</reference>
<feature type="domain" description="GP-PDE" evidence="2">
    <location>
        <begin position="23"/>
        <end position="276"/>
    </location>
</feature>
<dbReference type="PROSITE" id="PS51704">
    <property type="entry name" value="GP_PDE"/>
    <property type="match status" value="1"/>
</dbReference>
<evidence type="ECO:0000313" key="3">
    <source>
        <dbReference type="EMBL" id="OKH94126.1"/>
    </source>
</evidence>